<dbReference type="EMBL" id="CP155571">
    <property type="protein sequence ID" value="XFO71801.1"/>
    <property type="molecule type" value="Genomic_DNA"/>
</dbReference>
<dbReference type="Gene3D" id="3.40.630.30">
    <property type="match status" value="1"/>
</dbReference>
<feature type="domain" description="N-acetyltransferase" evidence="4">
    <location>
        <begin position="9"/>
        <end position="167"/>
    </location>
</feature>
<dbReference type="InterPro" id="IPR000182">
    <property type="entry name" value="GNAT_dom"/>
</dbReference>
<feature type="region of interest" description="Disordered" evidence="3">
    <location>
        <begin position="325"/>
        <end position="347"/>
    </location>
</feature>
<evidence type="ECO:0000259" key="4">
    <source>
        <dbReference type="PROSITE" id="PS51186"/>
    </source>
</evidence>
<keyword evidence="1" id="KW-0808">Transferase</keyword>
<reference evidence="5" key="1">
    <citation type="submission" date="2024-05" db="EMBL/GenBank/DDBJ databases">
        <title>Isolation and characterization of Sporomusa carbonis sp. nov., a carboxydotrophic hydrogenogen in the genus of Sporomusa isolated from a charcoal burning pile.</title>
        <authorList>
            <person name="Boeer T."/>
            <person name="Rosenbaum F."/>
            <person name="Eysell L."/>
            <person name="Mueller V."/>
            <person name="Daniel R."/>
            <person name="Poehlein A."/>
        </authorList>
    </citation>
    <scope>NUCLEOTIDE SEQUENCE [LARGE SCALE GENOMIC DNA]</scope>
    <source>
        <strain evidence="5">DSM 3132</strain>
    </source>
</reference>
<dbReference type="Proteomes" id="UP000216052">
    <property type="component" value="Chromosome"/>
</dbReference>
<organism evidence="5 6">
    <name type="scientific">Sporomusa acidovorans (strain ATCC 49682 / DSM 3132 / Mol)</name>
    <dbReference type="NCBI Taxonomy" id="1123286"/>
    <lineage>
        <taxon>Bacteria</taxon>
        <taxon>Bacillati</taxon>
        <taxon>Bacillota</taxon>
        <taxon>Negativicutes</taxon>
        <taxon>Selenomonadales</taxon>
        <taxon>Sporomusaceae</taxon>
        <taxon>Sporomusa</taxon>
    </lineage>
</organism>
<dbReference type="RefSeq" id="WP_169716761.1">
    <property type="nucleotide sequence ID" value="NZ_CP155571.1"/>
</dbReference>
<keyword evidence="6" id="KW-1185">Reference proteome</keyword>
<keyword evidence="2" id="KW-0012">Acyltransferase</keyword>
<dbReference type="InterPro" id="IPR016181">
    <property type="entry name" value="Acyl_CoA_acyltransferase"/>
</dbReference>
<dbReference type="CDD" id="cd04301">
    <property type="entry name" value="NAT_SF"/>
    <property type="match status" value="1"/>
</dbReference>
<sequence length="347" mass="40848">MTEKPFDSVKIEAVRRSDLEQLEDLFITAFAKEYDIQQIKRRIHRARQFYYLLYPLSRFSLWVRNHFHVYGVKVAGQLAGFVQISYPNSTQLHIDYIAFAEQYRGKGLGSWVLTKLLNNVNHLDVILEVLSDSPAYYFYKRLGFKQITEILHYGLSLTEAYHVLPAPPDGLAGFRKLEKKDREQLYLLHKNSVPHHLRQIMGINYGDFNRGMLIRKLDWAKNYLMRKQKMEYVVERQGKIVALLTINSYLKANNHVLTLMIHRDYEYLRAALISKAVGLIRKKHRRGMISMTIYSDHPAKQETMEHVGFRKDSAYSLMIRPSPARHKESIRGMPRQARERQSVIRKH</sequence>
<protein>
    <recommendedName>
        <fullName evidence="4">N-acetyltransferase domain-containing protein</fullName>
    </recommendedName>
</protein>
<gene>
    <name evidence="5" type="ORF">SPACI_018380</name>
</gene>
<dbReference type="PANTHER" id="PTHR43800">
    <property type="entry name" value="PEPTIDYL-LYSINE N-ACETYLTRANSFERASE YJAB"/>
    <property type="match status" value="1"/>
</dbReference>
<evidence type="ECO:0000313" key="6">
    <source>
        <dbReference type="Proteomes" id="UP000216052"/>
    </source>
</evidence>
<proteinExistence type="predicted"/>
<dbReference type="PANTHER" id="PTHR43800:SF1">
    <property type="entry name" value="PEPTIDYL-LYSINE N-ACETYLTRANSFERASE YJAB"/>
    <property type="match status" value="1"/>
</dbReference>
<name>A0ABZ3J1L6_SPOA4</name>
<evidence type="ECO:0000256" key="2">
    <source>
        <dbReference type="ARBA" id="ARBA00023315"/>
    </source>
</evidence>
<evidence type="ECO:0000256" key="1">
    <source>
        <dbReference type="ARBA" id="ARBA00022679"/>
    </source>
</evidence>
<dbReference type="SUPFAM" id="SSF55729">
    <property type="entry name" value="Acyl-CoA N-acyltransferases (Nat)"/>
    <property type="match status" value="1"/>
</dbReference>
<dbReference type="PROSITE" id="PS51186">
    <property type="entry name" value="GNAT"/>
    <property type="match status" value="1"/>
</dbReference>
<accession>A0ABZ3J1L6</accession>
<evidence type="ECO:0000256" key="3">
    <source>
        <dbReference type="SAM" id="MobiDB-lite"/>
    </source>
</evidence>
<evidence type="ECO:0000313" key="5">
    <source>
        <dbReference type="EMBL" id="XFO71801.1"/>
    </source>
</evidence>
<dbReference type="Pfam" id="PF00583">
    <property type="entry name" value="Acetyltransf_1"/>
    <property type="match status" value="1"/>
</dbReference>